<evidence type="ECO:0000313" key="5">
    <source>
        <dbReference type="Proteomes" id="UP000061135"/>
    </source>
</evidence>
<dbReference type="AlphaFoldDB" id="A0A0E3V0Z6"/>
<dbReference type="PROSITE" id="PS50293">
    <property type="entry name" value="TPR_REGION"/>
    <property type="match status" value="1"/>
</dbReference>
<gene>
    <name evidence="4" type="ORF">CL55_00006950</name>
</gene>
<dbReference type="Pfam" id="PF13414">
    <property type="entry name" value="TPR_11"/>
    <property type="match status" value="1"/>
</dbReference>
<evidence type="ECO:0000313" key="4">
    <source>
        <dbReference type="EMBL" id="AKD25028.1"/>
    </source>
</evidence>
<name>A0A0E3V0Z6_9BURK</name>
<dbReference type="OrthoDB" id="9814129at2"/>
<dbReference type="SUPFAM" id="SSF48452">
    <property type="entry name" value="TPR-like"/>
    <property type="match status" value="1"/>
</dbReference>
<dbReference type="SUPFAM" id="SSF53756">
    <property type="entry name" value="UDP-Glycosyltransferase/glycogen phosphorylase"/>
    <property type="match status" value="1"/>
</dbReference>
<dbReference type="PANTHER" id="PTHR44943:SF8">
    <property type="entry name" value="TPR REPEAT-CONTAINING PROTEIN MJ0263"/>
    <property type="match status" value="1"/>
</dbReference>
<keyword evidence="2 3" id="KW-0802">TPR repeat</keyword>
<dbReference type="Pfam" id="PF14559">
    <property type="entry name" value="TPR_19"/>
    <property type="match status" value="1"/>
</dbReference>
<reference evidence="4 5" key="1">
    <citation type="submission" date="2014-03" db="EMBL/GenBank/DDBJ databases">
        <title>Genome of Polynucleobacter strain MWH-MoK4.</title>
        <authorList>
            <person name="Hahn M.W."/>
        </authorList>
    </citation>
    <scope>NUCLEOTIDE SEQUENCE [LARGE SCALE GENOMIC DNA]</scope>
    <source>
        <strain evidence="4 5">MWH-MoK4</strain>
    </source>
</reference>
<dbReference type="InterPro" id="IPR019734">
    <property type="entry name" value="TPR_rpt"/>
</dbReference>
<dbReference type="PATRIC" id="fig|576611.7.peg.703"/>
<organism evidence="4 5">
    <name type="scientific">Polynucleobacter duraquae</name>
    <dbReference type="NCBI Taxonomy" id="1835254"/>
    <lineage>
        <taxon>Bacteria</taxon>
        <taxon>Pseudomonadati</taxon>
        <taxon>Pseudomonadota</taxon>
        <taxon>Betaproteobacteria</taxon>
        <taxon>Burkholderiales</taxon>
        <taxon>Burkholderiaceae</taxon>
        <taxon>Polynucleobacter</taxon>
    </lineage>
</organism>
<dbReference type="SMART" id="SM00028">
    <property type="entry name" value="TPR"/>
    <property type="match status" value="4"/>
</dbReference>
<dbReference type="Pfam" id="PF01075">
    <property type="entry name" value="Glyco_transf_9"/>
    <property type="match status" value="1"/>
</dbReference>
<dbReference type="InterPro" id="IPR002201">
    <property type="entry name" value="Glyco_trans_9"/>
</dbReference>
<dbReference type="PANTHER" id="PTHR44943">
    <property type="entry name" value="CELLULOSE SYNTHASE OPERON PROTEIN C"/>
    <property type="match status" value="1"/>
</dbReference>
<dbReference type="EMBL" id="CP007501">
    <property type="protein sequence ID" value="AKD25028.1"/>
    <property type="molecule type" value="Genomic_DNA"/>
</dbReference>
<evidence type="ECO:0000256" key="3">
    <source>
        <dbReference type="PROSITE-ProRule" id="PRU00339"/>
    </source>
</evidence>
<keyword evidence="5" id="KW-1185">Reference proteome</keyword>
<dbReference type="HOGENOM" id="CLU_010140_1_1_4"/>
<feature type="repeat" description="TPR" evidence="3">
    <location>
        <begin position="59"/>
        <end position="92"/>
    </location>
</feature>
<dbReference type="Gene3D" id="1.25.40.10">
    <property type="entry name" value="Tetratricopeptide repeat domain"/>
    <property type="match status" value="2"/>
</dbReference>
<dbReference type="Proteomes" id="UP000061135">
    <property type="component" value="Chromosome"/>
</dbReference>
<keyword evidence="1" id="KW-0677">Repeat</keyword>
<dbReference type="RefSeq" id="WP_052728743.1">
    <property type="nucleotide sequence ID" value="NZ_CP007501.1"/>
</dbReference>
<feature type="repeat" description="TPR" evidence="3">
    <location>
        <begin position="93"/>
        <end position="126"/>
    </location>
</feature>
<dbReference type="InterPro" id="IPR011990">
    <property type="entry name" value="TPR-like_helical_dom_sf"/>
</dbReference>
<proteinExistence type="predicted"/>
<dbReference type="KEGG" id="pdq:CL55_00006950"/>
<dbReference type="PROSITE" id="PS50005">
    <property type="entry name" value="TPR"/>
    <property type="match status" value="3"/>
</dbReference>
<protein>
    <submittedName>
        <fullName evidence="4">Tfp pilus assembly protein PilF</fullName>
    </submittedName>
</protein>
<dbReference type="STRING" id="1835254.CL55_00006950"/>
<accession>A0A0E3V0Z6</accession>
<evidence type="ECO:0000256" key="2">
    <source>
        <dbReference type="ARBA" id="ARBA00022803"/>
    </source>
</evidence>
<dbReference type="GO" id="GO:0016757">
    <property type="term" value="F:glycosyltransferase activity"/>
    <property type="evidence" value="ECO:0007669"/>
    <property type="project" value="InterPro"/>
</dbReference>
<dbReference type="Gene3D" id="3.40.50.2000">
    <property type="entry name" value="Glycogen Phosphorylase B"/>
    <property type="match status" value="1"/>
</dbReference>
<sequence length="482" mass="55096">MPRPHNIPQRKFSKLVKSAPQHNQVTYLIANGLALHQQGKFQEAQAIYEQILAIQANNFDALHLLGALFAQTKQFTKAIDFFSKALLINNNHPACYSNRGNALRELGRLNEALESYDQAISIKADYAEAYFNYGNALSGLGRLDEALKRYDQAISIEVNYSSAHWNLALCHLLSGNFKDGWQGYEWRWKLVEVRNFSQPLWLGAESLKDKTILLYAEQGYGDTIQFCRYAKLVAELGAKVILEVQHPLVNLLKDLDGVSQIIAMGDPLPTFDYQCPLMSLPLAFNTLTENIPTKIPYIKAISVKEEYWKIKLKTTQKLKVGLVWNGGFRPNQPELWGVNERRNIPLALIAKVNISSVDFYSLQKGEPSESELAKSGDQYWQSYNFHNYVSKLEDFSDTAALIANLDLIISVDTSTAHLAAAMGKPVWLLNRFDTCWRWMLDRDDSPWYPTVKLYRQEKMNDWDCVIEKIKSDLEKLVKIEQF</sequence>
<feature type="repeat" description="TPR" evidence="3">
    <location>
        <begin position="127"/>
        <end position="160"/>
    </location>
</feature>
<dbReference type="InterPro" id="IPR051685">
    <property type="entry name" value="Ycf3/AcsC/BcsC/TPR_MFPF"/>
</dbReference>
<evidence type="ECO:0000256" key="1">
    <source>
        <dbReference type="ARBA" id="ARBA00022737"/>
    </source>
</evidence>